<gene>
    <name evidence="1" type="ORF">O181_032085</name>
</gene>
<accession>A0A9Q3H7W1</accession>
<dbReference type="AlphaFoldDB" id="A0A9Q3H7W1"/>
<evidence type="ECO:0000313" key="2">
    <source>
        <dbReference type="Proteomes" id="UP000765509"/>
    </source>
</evidence>
<reference evidence="1" key="1">
    <citation type="submission" date="2021-03" db="EMBL/GenBank/DDBJ databases">
        <title>Draft genome sequence of rust myrtle Austropuccinia psidii MF-1, a brazilian biotype.</title>
        <authorList>
            <person name="Quecine M.C."/>
            <person name="Pachon D.M.R."/>
            <person name="Bonatelli M.L."/>
            <person name="Correr F.H."/>
            <person name="Franceschini L.M."/>
            <person name="Leite T.F."/>
            <person name="Margarido G.R.A."/>
            <person name="Almeida C.A."/>
            <person name="Ferrarezi J.A."/>
            <person name="Labate C.A."/>
        </authorList>
    </citation>
    <scope>NUCLEOTIDE SEQUENCE</scope>
    <source>
        <strain evidence="1">MF-1</strain>
    </source>
</reference>
<dbReference type="EMBL" id="AVOT02011554">
    <property type="protein sequence ID" value="MBW0492370.1"/>
    <property type="molecule type" value="Genomic_DNA"/>
</dbReference>
<sequence length="94" mass="11098">MTNDNILKDILEDFKEAQYRTQPTSKIKLNLIRILRKPTEAFSIGYKPLEKIKGHEIKLILDVERAYPLTIRRPPYPASLETRKEIKKHINELL</sequence>
<organism evidence="1 2">
    <name type="scientific">Austropuccinia psidii MF-1</name>
    <dbReference type="NCBI Taxonomy" id="1389203"/>
    <lineage>
        <taxon>Eukaryota</taxon>
        <taxon>Fungi</taxon>
        <taxon>Dikarya</taxon>
        <taxon>Basidiomycota</taxon>
        <taxon>Pucciniomycotina</taxon>
        <taxon>Pucciniomycetes</taxon>
        <taxon>Pucciniales</taxon>
        <taxon>Sphaerophragmiaceae</taxon>
        <taxon>Austropuccinia</taxon>
    </lineage>
</organism>
<keyword evidence="2" id="KW-1185">Reference proteome</keyword>
<comment type="caution">
    <text evidence="1">The sequence shown here is derived from an EMBL/GenBank/DDBJ whole genome shotgun (WGS) entry which is preliminary data.</text>
</comment>
<dbReference type="Proteomes" id="UP000765509">
    <property type="component" value="Unassembled WGS sequence"/>
</dbReference>
<evidence type="ECO:0000313" key="1">
    <source>
        <dbReference type="EMBL" id="MBW0492370.1"/>
    </source>
</evidence>
<dbReference type="OrthoDB" id="8022549at2759"/>
<name>A0A9Q3H7W1_9BASI</name>
<proteinExistence type="predicted"/>
<protein>
    <submittedName>
        <fullName evidence="1">Uncharacterized protein</fullName>
    </submittedName>
</protein>